<name>A0A9X2Q768_9BACT</name>
<sequence>MATTTDLADSCLEIIQLVLDDRLLTEIESHYELDRTERLTELIGPAYEDQIQRDLRDAARSLAALYEEQAADNLDVARIGQLLKSKAADCRTYHNAYLRRRHPDRCFAHLQQLDDISRALQQLGTREFGALQEFIWYYWDHLLNWIGHLSYCDECSDRPLNAPLFPPLDSTKILDQAGATSSGNHNPVNPLGDAPSDSDIPDVSAAAPDEVFRVDLAPEDTRPLTAIYKNIPLRRMPGYAAITFHSQTPPIPHLLSMVDRDRIEDAFYTRIPLPDTGFPLGQDFRHSVQPMVLSGRNLRSHLGKLRRRAQGLATHIENHVLPVFDEAAALLVEVECGDDLTHVLFHA</sequence>
<dbReference type="EMBL" id="JANUAE010000004">
    <property type="protein sequence ID" value="MCS3709958.1"/>
    <property type="molecule type" value="Genomic_DNA"/>
</dbReference>
<accession>A0A9X2Q768</accession>
<gene>
    <name evidence="2" type="ORF">GGP61_001562</name>
</gene>
<feature type="compositionally biased region" description="Polar residues" evidence="1">
    <location>
        <begin position="178"/>
        <end position="187"/>
    </location>
</feature>
<organism evidence="2 3">
    <name type="scientific">Salinibacter ruber</name>
    <dbReference type="NCBI Taxonomy" id="146919"/>
    <lineage>
        <taxon>Bacteria</taxon>
        <taxon>Pseudomonadati</taxon>
        <taxon>Rhodothermota</taxon>
        <taxon>Rhodothermia</taxon>
        <taxon>Rhodothermales</taxon>
        <taxon>Salinibacteraceae</taxon>
        <taxon>Salinibacter</taxon>
    </lineage>
</organism>
<comment type="caution">
    <text evidence="2">The sequence shown here is derived from an EMBL/GenBank/DDBJ whole genome shotgun (WGS) entry which is preliminary data.</text>
</comment>
<feature type="region of interest" description="Disordered" evidence="1">
    <location>
        <begin position="175"/>
        <end position="199"/>
    </location>
</feature>
<proteinExistence type="predicted"/>
<evidence type="ECO:0000313" key="2">
    <source>
        <dbReference type="EMBL" id="MCS3709958.1"/>
    </source>
</evidence>
<protein>
    <submittedName>
        <fullName evidence="2">Uncharacterized protein</fullName>
    </submittedName>
</protein>
<dbReference type="Proteomes" id="UP001155057">
    <property type="component" value="Unassembled WGS sequence"/>
</dbReference>
<evidence type="ECO:0000313" key="3">
    <source>
        <dbReference type="Proteomes" id="UP001155057"/>
    </source>
</evidence>
<reference evidence="2" key="1">
    <citation type="submission" date="2022-08" db="EMBL/GenBank/DDBJ databases">
        <title>Genomic Encyclopedia of Type Strains, Phase V (KMG-V): Genome sequencing to study the core and pangenomes of soil and plant-associated prokaryotes.</title>
        <authorList>
            <person name="Whitman W."/>
        </authorList>
    </citation>
    <scope>NUCLEOTIDE SEQUENCE</scope>
    <source>
        <strain evidence="2">SP3049</strain>
    </source>
</reference>
<dbReference type="AlphaFoldDB" id="A0A9X2Q768"/>
<dbReference type="RefSeq" id="WP_259123952.1">
    <property type="nucleotide sequence ID" value="NZ_JANTZO010000005.1"/>
</dbReference>
<evidence type="ECO:0000256" key="1">
    <source>
        <dbReference type="SAM" id="MobiDB-lite"/>
    </source>
</evidence>